<feature type="compositionally biased region" description="Basic and acidic residues" evidence="1">
    <location>
        <begin position="82"/>
        <end position="96"/>
    </location>
</feature>
<evidence type="ECO:0000256" key="1">
    <source>
        <dbReference type="SAM" id="MobiDB-lite"/>
    </source>
</evidence>
<feature type="compositionally biased region" description="Basic and acidic residues" evidence="1">
    <location>
        <begin position="1"/>
        <end position="15"/>
    </location>
</feature>
<accession>C1N8P0</accession>
<dbReference type="Proteomes" id="UP000001876">
    <property type="component" value="Unassembled WGS sequence"/>
</dbReference>
<name>C1N8P0_MICPC</name>
<feature type="compositionally biased region" description="Basic and acidic residues" evidence="1">
    <location>
        <begin position="62"/>
        <end position="73"/>
    </location>
</feature>
<protein>
    <submittedName>
        <fullName evidence="2">Predicted protein</fullName>
    </submittedName>
</protein>
<dbReference type="GeneID" id="9689747"/>
<gene>
    <name evidence="2" type="ORF">MICPUCDRAFT_54185</name>
</gene>
<organism evidence="3">
    <name type="scientific">Micromonas pusilla (strain CCMP1545)</name>
    <name type="common">Picoplanktonic green alga</name>
    <dbReference type="NCBI Taxonomy" id="564608"/>
    <lineage>
        <taxon>Eukaryota</taxon>
        <taxon>Viridiplantae</taxon>
        <taxon>Chlorophyta</taxon>
        <taxon>Mamiellophyceae</taxon>
        <taxon>Mamiellales</taxon>
        <taxon>Mamiellaceae</taxon>
        <taxon>Micromonas</taxon>
    </lineage>
</organism>
<proteinExistence type="predicted"/>
<evidence type="ECO:0000313" key="3">
    <source>
        <dbReference type="Proteomes" id="UP000001876"/>
    </source>
</evidence>
<keyword evidence="3" id="KW-1185">Reference proteome</keyword>
<reference evidence="2 3" key="1">
    <citation type="journal article" date="2009" name="Science">
        <title>Green evolution and dynamic adaptations revealed by genomes of the marine picoeukaryotes Micromonas.</title>
        <authorList>
            <person name="Worden A.Z."/>
            <person name="Lee J.H."/>
            <person name="Mock T."/>
            <person name="Rouze P."/>
            <person name="Simmons M.P."/>
            <person name="Aerts A.L."/>
            <person name="Allen A.E."/>
            <person name="Cuvelier M.L."/>
            <person name="Derelle E."/>
            <person name="Everett M.V."/>
            <person name="Foulon E."/>
            <person name="Grimwood J."/>
            <person name="Gundlach H."/>
            <person name="Henrissat B."/>
            <person name="Napoli C."/>
            <person name="McDonald S.M."/>
            <person name="Parker M.S."/>
            <person name="Rombauts S."/>
            <person name="Salamov A."/>
            <person name="Von Dassow P."/>
            <person name="Badger J.H."/>
            <person name="Coutinho P.M."/>
            <person name="Demir E."/>
            <person name="Dubchak I."/>
            <person name="Gentemann C."/>
            <person name="Eikrem W."/>
            <person name="Gready J.E."/>
            <person name="John U."/>
            <person name="Lanier W."/>
            <person name="Lindquist E.A."/>
            <person name="Lucas S."/>
            <person name="Mayer K.F."/>
            <person name="Moreau H."/>
            <person name="Not F."/>
            <person name="Otillar R."/>
            <person name="Panaud O."/>
            <person name="Pangilinan J."/>
            <person name="Paulsen I."/>
            <person name="Piegu B."/>
            <person name="Poliakov A."/>
            <person name="Robbens S."/>
            <person name="Schmutz J."/>
            <person name="Toulza E."/>
            <person name="Wyss T."/>
            <person name="Zelensky A."/>
            <person name="Zhou K."/>
            <person name="Armbrust E.V."/>
            <person name="Bhattacharya D."/>
            <person name="Goodenough U.W."/>
            <person name="Van de Peer Y."/>
            <person name="Grigoriev I.V."/>
        </authorList>
    </citation>
    <scope>NUCLEOTIDE SEQUENCE [LARGE SCALE GENOMIC DNA]</scope>
    <source>
        <strain evidence="2 3">CCMP1545</strain>
    </source>
</reference>
<feature type="region of interest" description="Disordered" evidence="1">
    <location>
        <begin position="1"/>
        <end position="125"/>
    </location>
</feature>
<dbReference type="RefSeq" id="XP_003064479.1">
    <property type="nucleotide sequence ID" value="XM_003064433.1"/>
</dbReference>
<sequence length="322" mass="33986">MPRSGRTLERARAMPDDGFDLGDVKDALEHATGADAEEATPPETSASDADARDEDVMVVVSRDGELTKAKDDAADAVVGAADETKTEEGDAKRAVKEEDDDEVVGETKSDRPPASTSTSEEEDRRDLIYKTAFDAAAAAAAADESTPTAAASPPALLSRTLDDELNDLVGMLNDAERWTEVPVTGEAASVVAAAKSEVTEDDAAASAERGRTLAKTTCTALGLGVDDYVDMILSTCEERSAWDAETSFKRVANDADDADGGAKGDAFVAEYKVPMLPAMRATVRLRVKRDWPSKGAVAYAYRSYDANTGALDFGSGATNFPR</sequence>
<dbReference type="KEGG" id="mpp:MICPUCDRAFT_54185"/>
<dbReference type="AlphaFoldDB" id="C1N8P0"/>
<dbReference type="EMBL" id="GG663751">
    <property type="protein sequence ID" value="EEH51384.1"/>
    <property type="molecule type" value="Genomic_DNA"/>
</dbReference>
<evidence type="ECO:0000313" key="2">
    <source>
        <dbReference type="EMBL" id="EEH51384.1"/>
    </source>
</evidence>